<dbReference type="EMBL" id="CAXAMN010026528">
    <property type="protein sequence ID" value="CAK9103735.1"/>
    <property type="molecule type" value="Genomic_DNA"/>
</dbReference>
<evidence type="ECO:0000256" key="1">
    <source>
        <dbReference type="SAM" id="SignalP"/>
    </source>
</evidence>
<feature type="signal peptide" evidence="1">
    <location>
        <begin position="1"/>
        <end position="16"/>
    </location>
</feature>
<protein>
    <submittedName>
        <fullName evidence="2">Uncharacterized protein</fullName>
    </submittedName>
</protein>
<organism evidence="2 3">
    <name type="scientific">Durusdinium trenchii</name>
    <dbReference type="NCBI Taxonomy" id="1381693"/>
    <lineage>
        <taxon>Eukaryota</taxon>
        <taxon>Sar</taxon>
        <taxon>Alveolata</taxon>
        <taxon>Dinophyceae</taxon>
        <taxon>Suessiales</taxon>
        <taxon>Symbiodiniaceae</taxon>
        <taxon>Durusdinium</taxon>
    </lineage>
</organism>
<feature type="chain" id="PRO_5045784264" evidence="1">
    <location>
        <begin position="17"/>
        <end position="192"/>
    </location>
</feature>
<dbReference type="Proteomes" id="UP001642484">
    <property type="component" value="Unassembled WGS sequence"/>
</dbReference>
<gene>
    <name evidence="2" type="ORF">CCMP2556_LOCUS48681</name>
</gene>
<comment type="caution">
    <text evidence="2">The sequence shown here is derived from an EMBL/GenBank/DDBJ whole genome shotgun (WGS) entry which is preliminary data.</text>
</comment>
<keyword evidence="3" id="KW-1185">Reference proteome</keyword>
<name>A0ABP0RWE2_9DINO</name>
<reference evidence="2 3" key="1">
    <citation type="submission" date="2024-02" db="EMBL/GenBank/DDBJ databases">
        <authorList>
            <person name="Chen Y."/>
            <person name="Shah S."/>
            <person name="Dougan E. K."/>
            <person name="Thang M."/>
            <person name="Chan C."/>
        </authorList>
    </citation>
    <scope>NUCLEOTIDE SEQUENCE [LARGE SCALE GENOMIC DNA]</scope>
</reference>
<sequence>MSYNFAEMVLLLRALCFDLYFPPPLDLSNSNVSVLRTTGFLRRVAEAVDAFHGRQMWPVQVAIAASVFLVRARKVPECQGTMLSCTKEAGDDPCPLAESCAKIFHTCPQRGTFRRCELTAAGTCAAGSTCYIECWGRRVPEVSSCVQVPIESCQDAYVVDEDGNGVLCMLKSNEECTERSKCFAPAEIAEQT</sequence>
<evidence type="ECO:0000313" key="2">
    <source>
        <dbReference type="EMBL" id="CAK9103735.1"/>
    </source>
</evidence>
<accession>A0ABP0RWE2</accession>
<proteinExistence type="predicted"/>
<evidence type="ECO:0000313" key="3">
    <source>
        <dbReference type="Proteomes" id="UP001642484"/>
    </source>
</evidence>
<keyword evidence="1" id="KW-0732">Signal</keyword>